<reference evidence="2" key="2">
    <citation type="submission" date="2025-08" db="UniProtKB">
        <authorList>
            <consortium name="Ensembl"/>
        </authorList>
    </citation>
    <scope>IDENTIFICATION</scope>
</reference>
<dbReference type="GO" id="GO:0016266">
    <property type="term" value="P:protein O-linked glycosylation via N-acetyl-galactosamine"/>
    <property type="evidence" value="ECO:0007669"/>
    <property type="project" value="Ensembl"/>
</dbReference>
<evidence type="ECO:0000256" key="1">
    <source>
        <dbReference type="SAM" id="MobiDB-lite"/>
    </source>
</evidence>
<dbReference type="GO" id="GO:0000287">
    <property type="term" value="F:magnesium ion binding"/>
    <property type="evidence" value="ECO:0007669"/>
    <property type="project" value="Ensembl"/>
</dbReference>
<reference evidence="2 3" key="1">
    <citation type="submission" date="2017-10" db="EMBL/GenBank/DDBJ databases">
        <title>A new Pekin duck reference genome.</title>
        <authorList>
            <person name="Hou Z.-C."/>
            <person name="Zhou Z.-K."/>
            <person name="Zhu F."/>
            <person name="Hou S.-S."/>
        </authorList>
    </citation>
    <scope>NUCLEOTIDE SEQUENCE [LARGE SCALE GENOMIC DNA]</scope>
</reference>
<dbReference type="InterPro" id="IPR042465">
    <property type="entry name" value="XXLT1"/>
</dbReference>
<dbReference type="STRING" id="8840.ENSAPLP00000031703"/>
<accession>A0A493U0Q0</accession>
<dbReference type="GO" id="GO:0140560">
    <property type="term" value="F:xylosyl alpha-1,3-xylosyltransferase activity"/>
    <property type="evidence" value="ECO:0007669"/>
    <property type="project" value="Ensembl"/>
</dbReference>
<name>A0A493U0Q0_ANAPP</name>
<dbReference type="AlphaFoldDB" id="A0A493U0Q0"/>
<evidence type="ECO:0000313" key="3">
    <source>
        <dbReference type="Proteomes" id="UP000016666"/>
    </source>
</evidence>
<dbReference type="GO" id="GO:0005789">
    <property type="term" value="C:endoplasmic reticulum membrane"/>
    <property type="evidence" value="ECO:0007669"/>
    <property type="project" value="Ensembl"/>
</dbReference>
<dbReference type="GeneTree" id="ENSGT00940000158154"/>
<reference evidence="2" key="3">
    <citation type="submission" date="2025-09" db="UniProtKB">
        <authorList>
            <consortium name="Ensembl"/>
        </authorList>
    </citation>
    <scope>IDENTIFICATION</scope>
</reference>
<gene>
    <name evidence="2" type="primary">XXYLT1</name>
</gene>
<feature type="compositionally biased region" description="Basic and acidic residues" evidence="1">
    <location>
        <begin position="363"/>
        <end position="373"/>
    </location>
</feature>
<dbReference type="GO" id="GO:0030145">
    <property type="term" value="F:manganese ion binding"/>
    <property type="evidence" value="ECO:0007669"/>
    <property type="project" value="Ensembl"/>
</dbReference>
<proteinExistence type="predicted"/>
<dbReference type="Proteomes" id="UP000016666">
    <property type="component" value="Chromosome 9"/>
</dbReference>
<dbReference type="PANTHER" id="PTHR46612:SF1">
    <property type="entry name" value="XYLOSIDE XYLOSYLTRANSFERASE 1"/>
    <property type="match status" value="1"/>
</dbReference>
<feature type="region of interest" description="Disordered" evidence="1">
    <location>
        <begin position="324"/>
        <end position="373"/>
    </location>
</feature>
<dbReference type="InterPro" id="IPR029044">
    <property type="entry name" value="Nucleotide-diphossugar_trans"/>
</dbReference>
<keyword evidence="3" id="KW-1185">Reference proteome</keyword>
<dbReference type="Ensembl" id="ENSAPLT00000032546.1">
    <property type="protein sequence ID" value="ENSAPLP00000031703.1"/>
    <property type="gene ID" value="ENSAPLG00000020144.1"/>
</dbReference>
<evidence type="ECO:0000313" key="2">
    <source>
        <dbReference type="Ensembl" id="ENSAPLP00000031703.1"/>
    </source>
</evidence>
<protein>
    <submittedName>
        <fullName evidence="2">Xyloside xylosyltransferase 1</fullName>
    </submittedName>
</protein>
<dbReference type="Gene3D" id="3.90.550.10">
    <property type="entry name" value="Spore Coat Polysaccharide Biosynthesis Protein SpsA, Chain A"/>
    <property type="match status" value="1"/>
</dbReference>
<dbReference type="PANTHER" id="PTHR46612">
    <property type="entry name" value="XYLOSIDE XYLOSYLTRANSFERASE 1"/>
    <property type="match status" value="1"/>
</dbReference>
<sequence>MAVGRAGWARSQPCALALAAALAVCAFYYLGGGGETFSTATRRLRATPASPARRGRALHLLVLFTKAERGPSLRDKARAALRSLLRHGRLGRGDALRLHLVTDRNSRDIAEGLLRDELGRAAFPHQIITHDVNELTEKLFPIVEAMQKHFSAGTGTYYSDSIFFLSVAMHRIMPPEITQIIQVDLDLKYKANIRDLFEEFDSFKEGAVIGIAREMQPVYRSAKMSPRVLSPSTSTCSFVSRREHRIVQGAAKNWALGSPVREEKQQGTGCSCQQHPLGTAGGTPFQDLAAPSLGPGSLFIKPLGFCPHVLPKLELGDFRQEGAERGVGWDGSSAGRCVPPGPVSSEEDTPGGTFQPCSSLSRSLEEERTESHH</sequence>
<organism evidence="2 3">
    <name type="scientific">Anas platyrhynchos platyrhynchos</name>
    <name type="common">Northern mallard</name>
    <dbReference type="NCBI Taxonomy" id="8840"/>
    <lineage>
        <taxon>Eukaryota</taxon>
        <taxon>Metazoa</taxon>
        <taxon>Chordata</taxon>
        <taxon>Craniata</taxon>
        <taxon>Vertebrata</taxon>
        <taxon>Euteleostomi</taxon>
        <taxon>Archelosauria</taxon>
        <taxon>Archosauria</taxon>
        <taxon>Dinosauria</taxon>
        <taxon>Saurischia</taxon>
        <taxon>Theropoda</taxon>
        <taxon>Coelurosauria</taxon>
        <taxon>Aves</taxon>
        <taxon>Neognathae</taxon>
        <taxon>Galloanserae</taxon>
        <taxon>Anseriformes</taxon>
        <taxon>Anatidae</taxon>
        <taxon>Anatinae</taxon>
        <taxon>Anas</taxon>
    </lineage>
</organism>